<keyword evidence="2" id="KW-0677">Repeat</keyword>
<dbReference type="Proteomes" id="UP001630127">
    <property type="component" value="Unassembled WGS sequence"/>
</dbReference>
<dbReference type="Pfam" id="PF01535">
    <property type="entry name" value="PPR"/>
    <property type="match status" value="1"/>
</dbReference>
<comment type="similarity">
    <text evidence="1">Belongs to the PPR family. P subfamily.</text>
</comment>
<gene>
    <name evidence="4" type="ORF">ACH5RR_003119</name>
</gene>
<evidence type="ECO:0000256" key="3">
    <source>
        <dbReference type="PROSITE-ProRule" id="PRU00708"/>
    </source>
</evidence>
<dbReference type="Pfam" id="PF13812">
    <property type="entry name" value="PPR_3"/>
    <property type="match status" value="1"/>
</dbReference>
<dbReference type="EMBL" id="JBJUIK010000002">
    <property type="protein sequence ID" value="KAL3534658.1"/>
    <property type="molecule type" value="Genomic_DNA"/>
</dbReference>
<evidence type="ECO:0000313" key="4">
    <source>
        <dbReference type="EMBL" id="KAL3534658.1"/>
    </source>
</evidence>
<dbReference type="PANTHER" id="PTHR45717">
    <property type="entry name" value="OS12G0527900 PROTEIN"/>
    <property type="match status" value="1"/>
</dbReference>
<comment type="caution">
    <text evidence="4">The sequence shown here is derived from an EMBL/GenBank/DDBJ whole genome shotgun (WGS) entry which is preliminary data.</text>
</comment>
<dbReference type="Gene3D" id="1.25.40.10">
    <property type="entry name" value="Tetratricopeptide repeat domain"/>
    <property type="match status" value="1"/>
</dbReference>
<proteinExistence type="inferred from homology"/>
<feature type="repeat" description="PPR" evidence="3">
    <location>
        <begin position="179"/>
        <end position="213"/>
    </location>
</feature>
<evidence type="ECO:0000256" key="2">
    <source>
        <dbReference type="ARBA" id="ARBA00022737"/>
    </source>
</evidence>
<evidence type="ECO:0000313" key="5">
    <source>
        <dbReference type="Proteomes" id="UP001630127"/>
    </source>
</evidence>
<dbReference type="InterPro" id="IPR011990">
    <property type="entry name" value="TPR-like_helical_dom_sf"/>
</dbReference>
<evidence type="ECO:0008006" key="6">
    <source>
        <dbReference type="Google" id="ProtNLM"/>
    </source>
</evidence>
<accession>A0ABD3AU21</accession>
<dbReference type="PANTHER" id="PTHR45717:SF15">
    <property type="entry name" value="AGL218WP"/>
    <property type="match status" value="1"/>
</dbReference>
<dbReference type="GO" id="GO:0003729">
    <property type="term" value="F:mRNA binding"/>
    <property type="evidence" value="ECO:0007669"/>
    <property type="project" value="UniProtKB-ARBA"/>
</dbReference>
<protein>
    <recommendedName>
        <fullName evidence="6">Pentatricopeptide repeat-containing protein</fullName>
    </recommendedName>
</protein>
<dbReference type="NCBIfam" id="TIGR00756">
    <property type="entry name" value="PPR"/>
    <property type="match status" value="1"/>
</dbReference>
<sequence>MKLDQELAKMSGGGSVPSELAQLDRCLHRHGSLWTSLNRSMKLESVIWVKLGSGVLQVNRKYLLLSEWLEFKGHEFGERDYASRLDLIAKVGGLQKAENYIANIPKSFRGEVVYRTLLVYCVSVGNVRKAEKVFNKMKDLEFPISSYAFDQMLLLYKRGDKKKIADVLLFMERDNVKPSLFTYKILIAAKGQSKDITGMEKIIERMKDKGLKLDIGIQALLAKHYISGGLKEKTESLLQEMEGADIKENRHACQSLLSLYTALGKADEVGRILKICKSRPRLVECLAAIEVWRGDVHNTEKLFHRMRKVGYVSRNRPYLSLVLAYVNAKTLVYGFNERMKADNIIPHGALATQLDQVDPFRKTAVSDLLE</sequence>
<dbReference type="AlphaFoldDB" id="A0ABD3AU21"/>
<reference evidence="4 5" key="1">
    <citation type="submission" date="2024-11" db="EMBL/GenBank/DDBJ databases">
        <title>A near-complete genome assembly of Cinchona calisaya.</title>
        <authorList>
            <person name="Lian D.C."/>
            <person name="Zhao X.W."/>
            <person name="Wei L."/>
        </authorList>
    </citation>
    <scope>NUCLEOTIDE SEQUENCE [LARGE SCALE GENOMIC DNA]</scope>
    <source>
        <tissue evidence="4">Nenye</tissue>
    </source>
</reference>
<evidence type="ECO:0000256" key="1">
    <source>
        <dbReference type="ARBA" id="ARBA00007626"/>
    </source>
</evidence>
<dbReference type="InterPro" id="IPR002885">
    <property type="entry name" value="PPR_rpt"/>
</dbReference>
<dbReference type="PROSITE" id="PS51375">
    <property type="entry name" value="PPR"/>
    <property type="match status" value="2"/>
</dbReference>
<keyword evidence="5" id="KW-1185">Reference proteome</keyword>
<organism evidence="4 5">
    <name type="scientific">Cinchona calisaya</name>
    <dbReference type="NCBI Taxonomy" id="153742"/>
    <lineage>
        <taxon>Eukaryota</taxon>
        <taxon>Viridiplantae</taxon>
        <taxon>Streptophyta</taxon>
        <taxon>Embryophyta</taxon>
        <taxon>Tracheophyta</taxon>
        <taxon>Spermatophyta</taxon>
        <taxon>Magnoliopsida</taxon>
        <taxon>eudicotyledons</taxon>
        <taxon>Gunneridae</taxon>
        <taxon>Pentapetalae</taxon>
        <taxon>asterids</taxon>
        <taxon>lamiids</taxon>
        <taxon>Gentianales</taxon>
        <taxon>Rubiaceae</taxon>
        <taxon>Cinchonoideae</taxon>
        <taxon>Cinchoneae</taxon>
        <taxon>Cinchona</taxon>
    </lineage>
</organism>
<feature type="repeat" description="PPR" evidence="3">
    <location>
        <begin position="110"/>
        <end position="144"/>
    </location>
</feature>
<name>A0ABD3AU21_9GENT</name>